<dbReference type="AlphaFoldDB" id="M2UED2"/>
<dbReference type="InterPro" id="IPR053209">
    <property type="entry name" value="Gramillin-biosynth_MTr"/>
</dbReference>
<name>M2UED2_COCH5</name>
<dbReference type="CDD" id="cd20071">
    <property type="entry name" value="SET_SMYD"/>
    <property type="match status" value="1"/>
</dbReference>
<gene>
    <name evidence="2" type="ORF">COCHEDRAFT_1198196</name>
</gene>
<dbReference type="PROSITE" id="PS50280">
    <property type="entry name" value="SET"/>
    <property type="match status" value="1"/>
</dbReference>
<dbReference type="EMBL" id="KB445585">
    <property type="protein sequence ID" value="EMD86247.1"/>
    <property type="molecule type" value="Genomic_DNA"/>
</dbReference>
<dbReference type="SMART" id="SM00028">
    <property type="entry name" value="TPR"/>
    <property type="match status" value="2"/>
</dbReference>
<sequence>MDVRKDLDEYTQIMRQQKRFLQDAKKKQGQRPHDRKGRDIMLFEFMMALMANTQRAGSEDTHMIHSSFVPPAYPPCTTSFNSLKPISIEDLRLETHHRGYYLVLRVITPPNRMTAILILVEDEHGDVTMLQMYQQEDEASRPASTVVDKGSILLIKEPFFKVTASGDYSLRVDHVCDIIFLHNDDPRIPPSWRRRSFELEKSADSLKLEGNAFVGKGDYWRAIDKYSNALAHSATLDEVKMIKRNRSLAYLKTRQYDAALSDTGFPDFGVEASEKALFRAAEALYHLTRYEECCNVLEKMCRLFPNNKQAAAAHTRACHRFSESSTGEFDFKLLQAEARKRIPPHLDHGTYIGPVTVRKAKGKGRGLFTTASMKAGDLVLCEKAFCHAHIDDSGESNAKMTLLMNVETDTAFMGGQANLIQLITQKLYKNPSMAAAFTELHHGDYKAVDKMFVDGQPVVDTFLVERTMAPNVFGCPVTSLKSHKDAMSNKAPKGDATFHSCGIWIKASYINHSCLGNVRRSFIGDMMIVRACKDLEAGTEIVFPYTAPRGDYTLGIKQKFKSWGFICSCALCEDIKSTKPSAVAKRRSLFEQLDRLCKSGLTAHNAPIKFERLVVALNETYQSPAEQVPRLLLLDPQLLLTRVYMEKRDLTKVLESVAKTLQTLGFIVAGLDPSPTTLIINKWGHIVDDIVEVFLHGQSAFEQLGIWEKSKQAEQYAKIAYRILVGEEASFNRTWDTVL</sequence>
<keyword evidence="3" id="KW-1185">Reference proteome</keyword>
<dbReference type="STRING" id="701091.M2UED2"/>
<proteinExistence type="predicted"/>
<reference evidence="2 3" key="1">
    <citation type="journal article" date="2012" name="PLoS Pathog.">
        <title>Diverse lifestyles and strategies of plant pathogenesis encoded in the genomes of eighteen Dothideomycetes fungi.</title>
        <authorList>
            <person name="Ohm R.A."/>
            <person name="Feau N."/>
            <person name="Henrissat B."/>
            <person name="Schoch C.L."/>
            <person name="Horwitz B.A."/>
            <person name="Barry K.W."/>
            <person name="Condon B.J."/>
            <person name="Copeland A.C."/>
            <person name="Dhillon B."/>
            <person name="Glaser F."/>
            <person name="Hesse C.N."/>
            <person name="Kosti I."/>
            <person name="LaButti K."/>
            <person name="Lindquist E.A."/>
            <person name="Lucas S."/>
            <person name="Salamov A.A."/>
            <person name="Bradshaw R.E."/>
            <person name="Ciuffetti L."/>
            <person name="Hamelin R.C."/>
            <person name="Kema G.H.J."/>
            <person name="Lawrence C."/>
            <person name="Scott J.A."/>
            <person name="Spatafora J.W."/>
            <person name="Turgeon B.G."/>
            <person name="de Wit P.J.G.M."/>
            <person name="Zhong S."/>
            <person name="Goodwin S.B."/>
            <person name="Grigoriev I.V."/>
        </authorList>
    </citation>
    <scope>NUCLEOTIDE SEQUENCE [LARGE SCALE GENOMIC DNA]</scope>
    <source>
        <strain evidence="3">C5 / ATCC 48332 / race O</strain>
    </source>
</reference>
<dbReference type="InterPro" id="IPR019734">
    <property type="entry name" value="TPR_rpt"/>
</dbReference>
<dbReference type="InterPro" id="IPR001214">
    <property type="entry name" value="SET_dom"/>
</dbReference>
<accession>M2UED2</accession>
<dbReference type="OMA" id="NLQHWGF"/>
<dbReference type="SUPFAM" id="SSF82199">
    <property type="entry name" value="SET domain"/>
    <property type="match status" value="1"/>
</dbReference>
<evidence type="ECO:0000259" key="1">
    <source>
        <dbReference type="PROSITE" id="PS50280"/>
    </source>
</evidence>
<dbReference type="OrthoDB" id="438641at2759"/>
<reference evidence="3" key="2">
    <citation type="journal article" date="2013" name="PLoS Genet.">
        <title>Comparative genome structure, secondary metabolite, and effector coding capacity across Cochliobolus pathogens.</title>
        <authorList>
            <person name="Condon B.J."/>
            <person name="Leng Y."/>
            <person name="Wu D."/>
            <person name="Bushley K.E."/>
            <person name="Ohm R.A."/>
            <person name="Otillar R."/>
            <person name="Martin J."/>
            <person name="Schackwitz W."/>
            <person name="Grimwood J."/>
            <person name="MohdZainudin N."/>
            <person name="Xue C."/>
            <person name="Wang R."/>
            <person name="Manning V.A."/>
            <person name="Dhillon B."/>
            <person name="Tu Z.J."/>
            <person name="Steffenson B.J."/>
            <person name="Salamov A."/>
            <person name="Sun H."/>
            <person name="Lowry S."/>
            <person name="LaButti K."/>
            <person name="Han J."/>
            <person name="Copeland A."/>
            <person name="Lindquist E."/>
            <person name="Barry K."/>
            <person name="Schmutz J."/>
            <person name="Baker S.E."/>
            <person name="Ciuffetti L.M."/>
            <person name="Grigoriev I.V."/>
            <person name="Zhong S."/>
            <person name="Turgeon B.G."/>
        </authorList>
    </citation>
    <scope>NUCLEOTIDE SEQUENCE [LARGE SCALE GENOMIC DNA]</scope>
    <source>
        <strain evidence="3">C5 / ATCC 48332 / race O</strain>
    </source>
</reference>
<dbReference type="SUPFAM" id="SSF48452">
    <property type="entry name" value="TPR-like"/>
    <property type="match status" value="1"/>
</dbReference>
<dbReference type="InterPro" id="IPR011990">
    <property type="entry name" value="TPR-like_helical_dom_sf"/>
</dbReference>
<dbReference type="HOGENOM" id="CLU_009043_2_0_1"/>
<dbReference type="Gene3D" id="2.170.270.10">
    <property type="entry name" value="SET domain"/>
    <property type="match status" value="1"/>
</dbReference>
<evidence type="ECO:0000313" key="3">
    <source>
        <dbReference type="Proteomes" id="UP000016936"/>
    </source>
</evidence>
<dbReference type="Proteomes" id="UP000016936">
    <property type="component" value="Unassembled WGS sequence"/>
</dbReference>
<dbReference type="PANTHER" id="PTHR47643:SF2">
    <property type="entry name" value="TPR DOMAIN PROTEIN (AFU_ORTHOLOGUE AFUA_5G12710)"/>
    <property type="match status" value="1"/>
</dbReference>
<protein>
    <recommendedName>
        <fullName evidence="1">SET domain-containing protein</fullName>
    </recommendedName>
</protein>
<dbReference type="Pfam" id="PF00856">
    <property type="entry name" value="SET"/>
    <property type="match status" value="1"/>
</dbReference>
<dbReference type="Gene3D" id="1.25.40.10">
    <property type="entry name" value="Tetratricopeptide repeat domain"/>
    <property type="match status" value="1"/>
</dbReference>
<feature type="domain" description="SET" evidence="1">
    <location>
        <begin position="353"/>
        <end position="546"/>
    </location>
</feature>
<dbReference type="PANTHER" id="PTHR47643">
    <property type="entry name" value="TPR DOMAIN PROTEIN (AFU_ORTHOLOGUE AFUA_5G12710)"/>
    <property type="match status" value="1"/>
</dbReference>
<evidence type="ECO:0000313" key="2">
    <source>
        <dbReference type="EMBL" id="EMD86247.1"/>
    </source>
</evidence>
<dbReference type="eggNOG" id="KOG2084">
    <property type="taxonomic scope" value="Eukaryota"/>
</dbReference>
<organism evidence="2 3">
    <name type="scientific">Cochliobolus heterostrophus (strain C5 / ATCC 48332 / race O)</name>
    <name type="common">Southern corn leaf blight fungus</name>
    <name type="synonym">Bipolaris maydis</name>
    <dbReference type="NCBI Taxonomy" id="701091"/>
    <lineage>
        <taxon>Eukaryota</taxon>
        <taxon>Fungi</taxon>
        <taxon>Dikarya</taxon>
        <taxon>Ascomycota</taxon>
        <taxon>Pezizomycotina</taxon>
        <taxon>Dothideomycetes</taxon>
        <taxon>Pleosporomycetidae</taxon>
        <taxon>Pleosporales</taxon>
        <taxon>Pleosporineae</taxon>
        <taxon>Pleosporaceae</taxon>
        <taxon>Bipolaris</taxon>
    </lineage>
</organism>
<dbReference type="InterPro" id="IPR046341">
    <property type="entry name" value="SET_dom_sf"/>
</dbReference>